<dbReference type="EMBL" id="JAGGDJ010000004">
    <property type="protein sequence ID" value="MBO7744370.1"/>
    <property type="molecule type" value="Genomic_DNA"/>
</dbReference>
<proteinExistence type="predicted"/>
<reference evidence="3 4" key="1">
    <citation type="submission" date="2021-03" db="EMBL/GenBank/DDBJ databases">
        <title>Paenibacillus artemisicola MWE-103 whole genome sequence.</title>
        <authorList>
            <person name="Ham Y.J."/>
        </authorList>
    </citation>
    <scope>NUCLEOTIDE SEQUENCE [LARGE SCALE GENOMIC DNA]</scope>
    <source>
        <strain evidence="3 4">MWE-103</strain>
    </source>
</reference>
<dbReference type="SUPFAM" id="SSF53474">
    <property type="entry name" value="alpha/beta-Hydrolases"/>
    <property type="match status" value="1"/>
</dbReference>
<dbReference type="GO" id="GO:0016787">
    <property type="term" value="F:hydrolase activity"/>
    <property type="evidence" value="ECO:0007669"/>
    <property type="project" value="UniProtKB-KW"/>
</dbReference>
<dbReference type="PANTHER" id="PTHR48081">
    <property type="entry name" value="AB HYDROLASE SUPERFAMILY PROTEIN C4A8.06C"/>
    <property type="match status" value="1"/>
</dbReference>
<dbReference type="InterPro" id="IPR029058">
    <property type="entry name" value="AB_hydrolase_fold"/>
</dbReference>
<evidence type="ECO:0000259" key="2">
    <source>
        <dbReference type="Pfam" id="PF20434"/>
    </source>
</evidence>
<dbReference type="Pfam" id="PF20434">
    <property type="entry name" value="BD-FAE"/>
    <property type="match status" value="1"/>
</dbReference>
<dbReference type="Proteomes" id="UP000670947">
    <property type="component" value="Unassembled WGS sequence"/>
</dbReference>
<dbReference type="InterPro" id="IPR049492">
    <property type="entry name" value="BD-FAE-like_dom"/>
</dbReference>
<dbReference type="RefSeq" id="WP_208847320.1">
    <property type="nucleotide sequence ID" value="NZ_JAGGDJ010000004.1"/>
</dbReference>
<evidence type="ECO:0000313" key="4">
    <source>
        <dbReference type="Proteomes" id="UP000670947"/>
    </source>
</evidence>
<accession>A0ABS3W8B4</accession>
<sequence length="72" mass="8224">MCIHGGAWLWGDKAEPSESGMFVRHFAARGYFAVSINYRLSNEATYPAQLHDAKAAVRWLRAKMQILTRPWS</sequence>
<feature type="domain" description="BD-FAE-like" evidence="2">
    <location>
        <begin position="2"/>
        <end position="64"/>
    </location>
</feature>
<comment type="caution">
    <text evidence="3">The sequence shown here is derived from an EMBL/GenBank/DDBJ whole genome shotgun (WGS) entry which is preliminary data.</text>
</comment>
<gene>
    <name evidence="3" type="ORF">I8J29_09205</name>
</gene>
<organism evidence="3 4">
    <name type="scientific">Paenibacillus artemisiicola</name>
    <dbReference type="NCBI Taxonomy" id="1172618"/>
    <lineage>
        <taxon>Bacteria</taxon>
        <taxon>Bacillati</taxon>
        <taxon>Bacillota</taxon>
        <taxon>Bacilli</taxon>
        <taxon>Bacillales</taxon>
        <taxon>Paenibacillaceae</taxon>
        <taxon>Paenibacillus</taxon>
    </lineage>
</organism>
<protein>
    <submittedName>
        <fullName evidence="3">Alpha/beta hydrolase</fullName>
    </submittedName>
</protein>
<dbReference type="GO" id="GO:0016491">
    <property type="term" value="F:oxidoreductase activity"/>
    <property type="evidence" value="ECO:0007669"/>
    <property type="project" value="UniProtKB-KW"/>
</dbReference>
<dbReference type="PANTHER" id="PTHR48081:SF13">
    <property type="entry name" value="ALPHA_BETA HYDROLASE"/>
    <property type="match status" value="1"/>
</dbReference>
<keyword evidence="3" id="KW-0560">Oxidoreductase</keyword>
<name>A0ABS3W8B4_9BACL</name>
<dbReference type="Gene3D" id="3.40.50.1820">
    <property type="entry name" value="alpha/beta hydrolase"/>
    <property type="match status" value="1"/>
</dbReference>
<evidence type="ECO:0000256" key="1">
    <source>
        <dbReference type="ARBA" id="ARBA00022801"/>
    </source>
</evidence>
<dbReference type="InterPro" id="IPR050300">
    <property type="entry name" value="GDXG_lipolytic_enzyme"/>
</dbReference>
<evidence type="ECO:0000313" key="3">
    <source>
        <dbReference type="EMBL" id="MBO7744370.1"/>
    </source>
</evidence>
<keyword evidence="1 3" id="KW-0378">Hydrolase</keyword>
<keyword evidence="4" id="KW-1185">Reference proteome</keyword>